<evidence type="ECO:0000313" key="1">
    <source>
        <dbReference type="EMBL" id="KAJ1722364.1"/>
    </source>
</evidence>
<dbReference type="InterPro" id="IPR050278">
    <property type="entry name" value="Serine_Prot_S9B/DPPIV"/>
</dbReference>
<dbReference type="AlphaFoldDB" id="A0A9W8CR25"/>
<dbReference type="Proteomes" id="UP001143981">
    <property type="component" value="Unassembled WGS sequence"/>
</dbReference>
<dbReference type="PANTHER" id="PTHR11731">
    <property type="entry name" value="PROTEASE FAMILY S9B,C DIPEPTIDYL-PEPTIDASE IV-RELATED"/>
    <property type="match status" value="1"/>
</dbReference>
<dbReference type="GO" id="GO:0006508">
    <property type="term" value="P:proteolysis"/>
    <property type="evidence" value="ECO:0007669"/>
    <property type="project" value="TreeGrafter"/>
</dbReference>
<dbReference type="GO" id="GO:0008239">
    <property type="term" value="F:dipeptidyl-peptidase activity"/>
    <property type="evidence" value="ECO:0007669"/>
    <property type="project" value="TreeGrafter"/>
</dbReference>
<dbReference type="InterPro" id="IPR029058">
    <property type="entry name" value="AB_hydrolase_fold"/>
</dbReference>
<dbReference type="EMBL" id="JANBOI010002363">
    <property type="protein sequence ID" value="KAJ1722364.1"/>
    <property type="molecule type" value="Genomic_DNA"/>
</dbReference>
<proteinExistence type="predicted"/>
<reference evidence="1" key="1">
    <citation type="submission" date="2022-07" db="EMBL/GenBank/DDBJ databases">
        <title>Phylogenomic reconstructions and comparative analyses of Kickxellomycotina fungi.</title>
        <authorList>
            <person name="Reynolds N.K."/>
            <person name="Stajich J.E."/>
            <person name="Barry K."/>
            <person name="Grigoriev I.V."/>
            <person name="Crous P."/>
            <person name="Smith M.E."/>
        </authorList>
    </citation>
    <scope>NUCLEOTIDE SEQUENCE</scope>
    <source>
        <strain evidence="1">BCRC 34381</strain>
    </source>
</reference>
<dbReference type="Gene3D" id="3.40.50.1820">
    <property type="entry name" value="alpha/beta hydrolase"/>
    <property type="match status" value="1"/>
</dbReference>
<organism evidence="1 2">
    <name type="scientific">Coemansia biformis</name>
    <dbReference type="NCBI Taxonomy" id="1286918"/>
    <lineage>
        <taxon>Eukaryota</taxon>
        <taxon>Fungi</taxon>
        <taxon>Fungi incertae sedis</taxon>
        <taxon>Zoopagomycota</taxon>
        <taxon>Kickxellomycotina</taxon>
        <taxon>Kickxellomycetes</taxon>
        <taxon>Kickxellales</taxon>
        <taxon>Kickxellaceae</taxon>
        <taxon>Coemansia</taxon>
    </lineage>
</organism>
<dbReference type="PANTHER" id="PTHR11731:SF193">
    <property type="entry name" value="DIPEPTIDYL PEPTIDASE 9"/>
    <property type="match status" value="1"/>
</dbReference>
<name>A0A9W8CR25_9FUNG</name>
<evidence type="ECO:0000313" key="2">
    <source>
        <dbReference type="Proteomes" id="UP001143981"/>
    </source>
</evidence>
<dbReference type="SUPFAM" id="SSF53474">
    <property type="entry name" value="alpha/beta-Hydrolases"/>
    <property type="match status" value="1"/>
</dbReference>
<comment type="caution">
    <text evidence="1">The sequence shown here is derived from an EMBL/GenBank/DDBJ whole genome shotgun (WGS) entry which is preliminary data.</text>
</comment>
<protein>
    <submittedName>
        <fullName evidence="1">Uncharacterized protein</fullName>
    </submittedName>
</protein>
<dbReference type="OrthoDB" id="16520at2759"/>
<feature type="non-terminal residue" evidence="1">
    <location>
        <position position="473"/>
    </location>
</feature>
<accession>A0A9W8CR25</accession>
<gene>
    <name evidence="1" type="ORF">LPJ61_005936</name>
</gene>
<sequence>MMGYSHSSFAFDSTGVYFSCQSSNLSTPTRHCVYQINHSKEPGRRAVTAQCLAVLEPHCHAAMLGAQGALADVAAGQGAVLRVPSARAAKRLSGSSTASSMSVRSMSMESLAADEYFVERLISKIRASGQQIQHSALASDLAKLKRLTPAYVSQRVTKAVKSALPFCSAPTIAPLHLLQGGFFQQVPPTKEKEREPMWPRALTAAKNKPLPAQPPAISHALKEQCAGAQRGTRIAGLPLFTASATSRNPVPRLFCFPVPQVGGGSNSGEYDLLFGHVYLPPDFTPGQLYPVIVNAYGGPQCQLVSNAFAYPRHRRLAMLTRMAPGTLSKDTAAAAEYAPPADDSCSMGEDDGDRDSLGDWTSLYTRPPSLAVSECCGSNAENGAARRSGTRSLYASAEAALEGAAIAEAARQPVIAEASPDLGGCCAWPLQGQAQQTTGSLRPMVVICIDGRGTPFRGLRFESAIRGRLGRIE</sequence>
<keyword evidence="2" id="KW-1185">Reference proteome</keyword>